<name>A0ABY6U7V4_BIOOC</name>
<dbReference type="SUPFAM" id="SSF75304">
    <property type="entry name" value="Amidase signature (AS) enzymes"/>
    <property type="match status" value="1"/>
</dbReference>
<comment type="caution">
    <text evidence="1">The sequence shown here is derived from an EMBL/GenBank/DDBJ whole genome shotgun (WGS) entry which is preliminary data.</text>
</comment>
<dbReference type="EMBL" id="CABFNS010000755">
    <property type="protein sequence ID" value="VUC26682.1"/>
    <property type="molecule type" value="Genomic_DNA"/>
</dbReference>
<accession>A0ABY6U7V4</accession>
<protein>
    <recommendedName>
        <fullName evidence="3">Amidase domain-containing protein</fullName>
    </recommendedName>
</protein>
<keyword evidence="2" id="KW-1185">Reference proteome</keyword>
<dbReference type="Proteomes" id="UP000766486">
    <property type="component" value="Unassembled WGS sequence"/>
</dbReference>
<evidence type="ECO:0000313" key="1">
    <source>
        <dbReference type="EMBL" id="VUC26682.1"/>
    </source>
</evidence>
<organism evidence="1 2">
    <name type="scientific">Bionectria ochroleuca</name>
    <name type="common">Gliocladium roseum</name>
    <dbReference type="NCBI Taxonomy" id="29856"/>
    <lineage>
        <taxon>Eukaryota</taxon>
        <taxon>Fungi</taxon>
        <taxon>Dikarya</taxon>
        <taxon>Ascomycota</taxon>
        <taxon>Pezizomycotina</taxon>
        <taxon>Sordariomycetes</taxon>
        <taxon>Hypocreomycetidae</taxon>
        <taxon>Hypocreales</taxon>
        <taxon>Bionectriaceae</taxon>
        <taxon>Clonostachys</taxon>
    </lineage>
</organism>
<evidence type="ECO:0008006" key="3">
    <source>
        <dbReference type="Google" id="ProtNLM"/>
    </source>
</evidence>
<proteinExistence type="predicted"/>
<dbReference type="InterPro" id="IPR036928">
    <property type="entry name" value="AS_sf"/>
</dbReference>
<reference evidence="1 2" key="1">
    <citation type="submission" date="2019-06" db="EMBL/GenBank/DDBJ databases">
        <authorList>
            <person name="Broberg M."/>
        </authorList>
    </citation>
    <scope>NUCLEOTIDE SEQUENCE [LARGE SCALE GENOMIC DNA]</scope>
</reference>
<gene>
    <name evidence="1" type="ORF">CLO192961_LOCUS194032</name>
</gene>
<sequence>MRTLTTLGGSYGIRPMHNAMNLSGALPQSSLFDTAGYDNGPVPANKSFKSFPRKVLYPVGYLPLDNPQAPEVFDNFISQMTQALGMTTEKINITSILSNSSNPYTNKSTLTESLFSTAVKFDSWNTRNAYSNPDTVTQKDYNDVIARQAEFRKEKFLNDQLDAGYLYMTKPKQWLNPLLISPLLSSPQIDIPIGQVDYQSAISLQTEKLSIVMDLMAAPRCDGMLFKLVETLAEKGLPNTVKTGRTAF</sequence>
<evidence type="ECO:0000313" key="2">
    <source>
        <dbReference type="Proteomes" id="UP000766486"/>
    </source>
</evidence>